<name>E0XS80_9PROT</name>
<proteinExistence type="predicted"/>
<organism evidence="2">
    <name type="scientific">uncultured alpha proteobacterium HF0070_17D04</name>
    <dbReference type="NCBI Taxonomy" id="710805"/>
    <lineage>
        <taxon>Bacteria</taxon>
        <taxon>Pseudomonadati</taxon>
        <taxon>Pseudomonadota</taxon>
        <taxon>Alphaproteobacteria</taxon>
        <taxon>environmental samples</taxon>
    </lineage>
</organism>
<dbReference type="EMBL" id="GU474859">
    <property type="protein sequence ID" value="ADI17271.1"/>
    <property type="molecule type" value="Genomic_DNA"/>
</dbReference>
<sequence>MCEVSPRRCLRRNIAARRRPQGCDRRSCRQQLVEMAGILQRIKLSAATDMVIVDEDLRHAVAAARPAAHAGANLRTHRYVNLLIGDVLAFEQPDRPCAVAAHDGGVDFDFWHWPVPFWSCQAYIRSSRRKSKARAVAPRGPPQAPRPGRFPPPTGILSP</sequence>
<evidence type="ECO:0000313" key="2">
    <source>
        <dbReference type="EMBL" id="ADI17271.1"/>
    </source>
</evidence>
<feature type="compositionally biased region" description="Pro residues" evidence="1">
    <location>
        <begin position="139"/>
        <end position="159"/>
    </location>
</feature>
<accession>E0XS80</accession>
<reference evidence="2" key="1">
    <citation type="journal article" date="2011" name="Environ. Microbiol.">
        <title>Time-series analyses of Monterey Bay coastal microbial picoplankton using a 'genome proxy' microarray.</title>
        <authorList>
            <person name="Rich V.I."/>
            <person name="Pham V.D."/>
            <person name="Eppley J."/>
            <person name="Shi Y."/>
            <person name="DeLong E.F."/>
        </authorList>
    </citation>
    <scope>NUCLEOTIDE SEQUENCE</scope>
</reference>
<feature type="region of interest" description="Disordered" evidence="1">
    <location>
        <begin position="130"/>
        <end position="159"/>
    </location>
</feature>
<protein>
    <submittedName>
        <fullName evidence="2">Uncharacterized protein</fullName>
    </submittedName>
</protein>
<dbReference type="AlphaFoldDB" id="E0XS80"/>
<evidence type="ECO:0000256" key="1">
    <source>
        <dbReference type="SAM" id="MobiDB-lite"/>
    </source>
</evidence>